<sequence length="286" mass="32268">MTKYLDYMISPHPIRVFNPAVDASKRKIRSLTVVNAGHLPGRTMQRVQAKFSYWAFVVITGGGGYYQVDGGEKQEVSAGSWFCLFPGAEFNYGPHEGGYWDEYYFTVEGERVGEWLGSWLQHPGEVQKAAIDDSAVNRMEMMFMLMESGVPSNLDRASLLLEAFLYELAAQADLAETGNRGRFVLKVIEDISGSLYARREPGELAARHHISVSTLRRIVHEYTGYPLGEFIHRLKVAEAKNILLNTEMSIKEIGEALGYNDMFYFSRVFKRITGYSPSGYRSRGGQ</sequence>
<dbReference type="GO" id="GO:0043565">
    <property type="term" value="F:sequence-specific DNA binding"/>
    <property type="evidence" value="ECO:0007669"/>
    <property type="project" value="InterPro"/>
</dbReference>
<dbReference type="GO" id="GO:0003700">
    <property type="term" value="F:DNA-binding transcription factor activity"/>
    <property type="evidence" value="ECO:0007669"/>
    <property type="project" value="InterPro"/>
</dbReference>
<name>A0A3P3U4Q3_9BACL</name>
<keyword evidence="1" id="KW-0805">Transcription regulation</keyword>
<dbReference type="EMBL" id="RRCN01000001">
    <property type="protein sequence ID" value="RRJ63553.1"/>
    <property type="molecule type" value="Genomic_DNA"/>
</dbReference>
<keyword evidence="2" id="KW-0238">DNA-binding</keyword>
<keyword evidence="6" id="KW-1185">Reference proteome</keyword>
<keyword evidence="3" id="KW-0804">Transcription</keyword>
<dbReference type="PANTHER" id="PTHR43280">
    <property type="entry name" value="ARAC-FAMILY TRANSCRIPTIONAL REGULATOR"/>
    <property type="match status" value="1"/>
</dbReference>
<dbReference type="RefSeq" id="WP_128631389.1">
    <property type="nucleotide sequence ID" value="NZ_RRCN01000001.1"/>
</dbReference>
<dbReference type="Proteomes" id="UP000267017">
    <property type="component" value="Unassembled WGS sequence"/>
</dbReference>
<dbReference type="InterPro" id="IPR009057">
    <property type="entry name" value="Homeodomain-like_sf"/>
</dbReference>
<dbReference type="PROSITE" id="PS01124">
    <property type="entry name" value="HTH_ARAC_FAMILY_2"/>
    <property type="match status" value="1"/>
</dbReference>
<evidence type="ECO:0000313" key="5">
    <source>
        <dbReference type="EMBL" id="RRJ63553.1"/>
    </source>
</evidence>
<evidence type="ECO:0000313" key="6">
    <source>
        <dbReference type="Proteomes" id="UP000267017"/>
    </source>
</evidence>
<dbReference type="OrthoDB" id="9803764at2"/>
<proteinExistence type="predicted"/>
<dbReference type="AlphaFoldDB" id="A0A3P3U4Q3"/>
<organism evidence="5 6">
    <name type="scientific">Paenibacillus oralis</name>
    <dbReference type="NCBI Taxonomy" id="2490856"/>
    <lineage>
        <taxon>Bacteria</taxon>
        <taxon>Bacillati</taxon>
        <taxon>Bacillota</taxon>
        <taxon>Bacilli</taxon>
        <taxon>Bacillales</taxon>
        <taxon>Paenibacillaceae</taxon>
        <taxon>Paenibacillus</taxon>
    </lineage>
</organism>
<dbReference type="PRINTS" id="PR00032">
    <property type="entry name" value="HTHARAC"/>
</dbReference>
<feature type="domain" description="HTH araC/xylS-type" evidence="4">
    <location>
        <begin position="185"/>
        <end position="283"/>
    </location>
</feature>
<dbReference type="InterPro" id="IPR018062">
    <property type="entry name" value="HTH_AraC-typ_CS"/>
</dbReference>
<dbReference type="InterPro" id="IPR037923">
    <property type="entry name" value="HTH-like"/>
</dbReference>
<accession>A0A3P3U4Q3</accession>
<dbReference type="InterPro" id="IPR003313">
    <property type="entry name" value="AraC-bd"/>
</dbReference>
<comment type="caution">
    <text evidence="5">The sequence shown here is derived from an EMBL/GenBank/DDBJ whole genome shotgun (WGS) entry which is preliminary data.</text>
</comment>
<dbReference type="Pfam" id="PF12833">
    <property type="entry name" value="HTH_18"/>
    <property type="match status" value="1"/>
</dbReference>
<dbReference type="SUPFAM" id="SSF51215">
    <property type="entry name" value="Regulatory protein AraC"/>
    <property type="match status" value="1"/>
</dbReference>
<dbReference type="InterPro" id="IPR018060">
    <property type="entry name" value="HTH_AraC"/>
</dbReference>
<evidence type="ECO:0000256" key="3">
    <source>
        <dbReference type="ARBA" id="ARBA00023163"/>
    </source>
</evidence>
<dbReference type="SMART" id="SM00342">
    <property type="entry name" value="HTH_ARAC"/>
    <property type="match status" value="1"/>
</dbReference>
<protein>
    <submittedName>
        <fullName evidence="5">AraC family transcriptional regulator</fullName>
    </submittedName>
</protein>
<dbReference type="SUPFAM" id="SSF46689">
    <property type="entry name" value="Homeodomain-like"/>
    <property type="match status" value="1"/>
</dbReference>
<reference evidence="5 6" key="1">
    <citation type="submission" date="2018-11" db="EMBL/GenBank/DDBJ databases">
        <title>Genome sequencing of Paenibacillus sp. KCOM 3021 (= ChDC PVNT-B20).</title>
        <authorList>
            <person name="Kook J.-K."/>
            <person name="Park S.-N."/>
            <person name="Lim Y.K."/>
        </authorList>
    </citation>
    <scope>NUCLEOTIDE SEQUENCE [LARGE SCALE GENOMIC DNA]</scope>
    <source>
        <strain evidence="5 6">KCOM 3021</strain>
    </source>
</reference>
<dbReference type="PANTHER" id="PTHR43280:SF28">
    <property type="entry name" value="HTH-TYPE TRANSCRIPTIONAL ACTIVATOR RHAS"/>
    <property type="match status" value="1"/>
</dbReference>
<evidence type="ECO:0000259" key="4">
    <source>
        <dbReference type="PROSITE" id="PS01124"/>
    </source>
</evidence>
<dbReference type="InterPro" id="IPR020449">
    <property type="entry name" value="Tscrpt_reg_AraC-type_HTH"/>
</dbReference>
<evidence type="ECO:0000256" key="2">
    <source>
        <dbReference type="ARBA" id="ARBA00023125"/>
    </source>
</evidence>
<gene>
    <name evidence="5" type="ORF">EHV15_11930</name>
</gene>
<dbReference type="PROSITE" id="PS00041">
    <property type="entry name" value="HTH_ARAC_FAMILY_1"/>
    <property type="match status" value="1"/>
</dbReference>
<dbReference type="Pfam" id="PF02311">
    <property type="entry name" value="AraC_binding"/>
    <property type="match status" value="1"/>
</dbReference>
<evidence type="ECO:0000256" key="1">
    <source>
        <dbReference type="ARBA" id="ARBA00023015"/>
    </source>
</evidence>
<dbReference type="Gene3D" id="1.10.10.60">
    <property type="entry name" value="Homeodomain-like"/>
    <property type="match status" value="1"/>
</dbReference>